<organism evidence="2 3">
    <name type="scientific">Geoglobus acetivorans</name>
    <dbReference type="NCBI Taxonomy" id="565033"/>
    <lineage>
        <taxon>Archaea</taxon>
        <taxon>Methanobacteriati</taxon>
        <taxon>Methanobacteriota</taxon>
        <taxon>Archaeoglobi</taxon>
        <taxon>Archaeoglobales</taxon>
        <taxon>Archaeoglobaceae</taxon>
        <taxon>Geoglobus</taxon>
    </lineage>
</organism>
<reference evidence="2 3" key="1">
    <citation type="submission" date="2021-11" db="EMBL/GenBank/DDBJ databases">
        <title>Whole genome of Geoglobus acetivorans.</title>
        <authorList>
            <person name="Liu D."/>
        </authorList>
    </citation>
    <scope>NUCLEOTIDE SEQUENCE [LARGE SCALE GENOMIC DNA]</scope>
    <source>
        <strain evidence="2 3">SBH6</strain>
    </source>
</reference>
<evidence type="ECO:0000256" key="1">
    <source>
        <dbReference type="SAM" id="Phobius"/>
    </source>
</evidence>
<keyword evidence="1" id="KW-0472">Membrane</keyword>
<feature type="transmembrane region" description="Helical" evidence="1">
    <location>
        <begin position="66"/>
        <end position="89"/>
    </location>
</feature>
<dbReference type="RefSeq" id="WP_193806588.1">
    <property type="nucleotide sequence ID" value="NZ_CP087714.1"/>
</dbReference>
<dbReference type="GeneID" id="90448262"/>
<protein>
    <submittedName>
        <fullName evidence="2">Uncharacterized protein</fullName>
    </submittedName>
</protein>
<sequence>MSKLKFISSIFLFFLAGVLSFVIGLAIAETRPPFEARSEINVPVLIWFAITILSFIKLKVSLSRKIVYAVTSFSGLLVAFFLWLALIAFPAHDVVFLSIHKLDYEPGSYFVLTEDDLNRYPELRKALEMMREKGEESIIYSLPKDRGNEIFGYLNKRQKDALIGNPASYSLYAIRFKYEGEFYGVDLMVT</sequence>
<keyword evidence="3" id="KW-1185">Reference proteome</keyword>
<evidence type="ECO:0000313" key="3">
    <source>
        <dbReference type="Proteomes" id="UP001492541"/>
    </source>
</evidence>
<name>A0ABZ3H375_GEOAI</name>
<dbReference type="EMBL" id="CP087714">
    <property type="protein sequence ID" value="XAT64015.1"/>
    <property type="molecule type" value="Genomic_DNA"/>
</dbReference>
<accession>A0ABZ3H375</accession>
<gene>
    <name evidence="2" type="ORF">LPQ35_01220</name>
</gene>
<dbReference type="Proteomes" id="UP001492541">
    <property type="component" value="Chromosome"/>
</dbReference>
<feature type="transmembrane region" description="Helical" evidence="1">
    <location>
        <begin position="40"/>
        <end position="60"/>
    </location>
</feature>
<feature type="transmembrane region" description="Helical" evidence="1">
    <location>
        <begin position="6"/>
        <end position="28"/>
    </location>
</feature>
<keyword evidence="1" id="KW-0812">Transmembrane</keyword>
<evidence type="ECO:0000313" key="2">
    <source>
        <dbReference type="EMBL" id="XAT64015.1"/>
    </source>
</evidence>
<proteinExistence type="predicted"/>
<keyword evidence="1" id="KW-1133">Transmembrane helix</keyword>